<dbReference type="PANTHER" id="PTHR44329">
    <property type="entry name" value="SERINE/THREONINE-PROTEIN KINASE TNNI3K-RELATED"/>
    <property type="match status" value="1"/>
</dbReference>
<dbReference type="InParanoid" id="A0A165EI32"/>
<dbReference type="GO" id="GO:0004674">
    <property type="term" value="F:protein serine/threonine kinase activity"/>
    <property type="evidence" value="ECO:0007669"/>
    <property type="project" value="TreeGrafter"/>
</dbReference>
<name>A0A165EI32_9BASI</name>
<dbReference type="InterPro" id="IPR000719">
    <property type="entry name" value="Prot_kinase_dom"/>
</dbReference>
<feature type="domain" description="Protein kinase" evidence="2">
    <location>
        <begin position="1"/>
        <end position="218"/>
    </location>
</feature>
<feature type="region of interest" description="Disordered" evidence="1">
    <location>
        <begin position="173"/>
        <end position="204"/>
    </location>
</feature>
<dbReference type="STRING" id="1353952.A0A165EI32"/>
<dbReference type="Proteomes" id="UP000076842">
    <property type="component" value="Unassembled WGS sequence"/>
</dbReference>
<dbReference type="GO" id="GO:0005524">
    <property type="term" value="F:ATP binding"/>
    <property type="evidence" value="ECO:0007669"/>
    <property type="project" value="InterPro"/>
</dbReference>
<evidence type="ECO:0000313" key="3">
    <source>
        <dbReference type="EMBL" id="KZT54910.1"/>
    </source>
</evidence>
<evidence type="ECO:0000256" key="1">
    <source>
        <dbReference type="SAM" id="MobiDB-lite"/>
    </source>
</evidence>
<sequence>VTWMKLRHQNIHELYGYTTAGPYGFSLVLPFLEKGDLRAYRKEEPTVSRTSSLVDVVRGLRYLHGQDPPIAHGDMRPVCSAVHITMSYHTGLMQGLLEYQTDGWSESIMDPFCSRWFAPEVLNPDSFGIPHYLPYMTPEADIYAFGMVAYWIYADREPFSDMRNPYRIATSVLAGGRPPHPGPEADSAKPYGRSRRGAGRRTLKNGPFRRYCRANLNC</sequence>
<accession>A0A165EI32</accession>
<evidence type="ECO:0000313" key="4">
    <source>
        <dbReference type="Proteomes" id="UP000076842"/>
    </source>
</evidence>
<gene>
    <name evidence="3" type="ORF">CALCODRAFT_437870</name>
</gene>
<reference evidence="3 4" key="1">
    <citation type="journal article" date="2016" name="Mol. Biol. Evol.">
        <title>Comparative Genomics of Early-Diverging Mushroom-Forming Fungi Provides Insights into the Origins of Lignocellulose Decay Capabilities.</title>
        <authorList>
            <person name="Nagy L.G."/>
            <person name="Riley R."/>
            <person name="Tritt A."/>
            <person name="Adam C."/>
            <person name="Daum C."/>
            <person name="Floudas D."/>
            <person name="Sun H."/>
            <person name="Yadav J.S."/>
            <person name="Pangilinan J."/>
            <person name="Larsson K.H."/>
            <person name="Matsuura K."/>
            <person name="Barry K."/>
            <person name="Labutti K."/>
            <person name="Kuo R."/>
            <person name="Ohm R.A."/>
            <person name="Bhattacharya S.S."/>
            <person name="Shirouzu T."/>
            <person name="Yoshinaga Y."/>
            <person name="Martin F.M."/>
            <person name="Grigoriev I.V."/>
            <person name="Hibbett D.S."/>
        </authorList>
    </citation>
    <scope>NUCLEOTIDE SEQUENCE [LARGE SCALE GENOMIC DNA]</scope>
    <source>
        <strain evidence="3 4">HHB12733</strain>
    </source>
</reference>
<dbReference type="AlphaFoldDB" id="A0A165EI32"/>
<proteinExistence type="predicted"/>
<dbReference type="InterPro" id="IPR001245">
    <property type="entry name" value="Ser-Thr/Tyr_kinase_cat_dom"/>
</dbReference>
<dbReference type="SUPFAM" id="SSF56112">
    <property type="entry name" value="Protein kinase-like (PK-like)"/>
    <property type="match status" value="1"/>
</dbReference>
<keyword evidence="4" id="KW-1185">Reference proteome</keyword>
<evidence type="ECO:0000259" key="2">
    <source>
        <dbReference type="PROSITE" id="PS50011"/>
    </source>
</evidence>
<dbReference type="PROSITE" id="PS50011">
    <property type="entry name" value="PROTEIN_KINASE_DOM"/>
    <property type="match status" value="1"/>
</dbReference>
<organism evidence="3 4">
    <name type="scientific">Calocera cornea HHB12733</name>
    <dbReference type="NCBI Taxonomy" id="1353952"/>
    <lineage>
        <taxon>Eukaryota</taxon>
        <taxon>Fungi</taxon>
        <taxon>Dikarya</taxon>
        <taxon>Basidiomycota</taxon>
        <taxon>Agaricomycotina</taxon>
        <taxon>Dacrymycetes</taxon>
        <taxon>Dacrymycetales</taxon>
        <taxon>Dacrymycetaceae</taxon>
        <taxon>Calocera</taxon>
    </lineage>
</organism>
<dbReference type="Pfam" id="PF07714">
    <property type="entry name" value="PK_Tyr_Ser-Thr"/>
    <property type="match status" value="1"/>
</dbReference>
<dbReference type="InterPro" id="IPR011009">
    <property type="entry name" value="Kinase-like_dom_sf"/>
</dbReference>
<feature type="non-terminal residue" evidence="3">
    <location>
        <position position="1"/>
    </location>
</feature>
<dbReference type="Gene3D" id="1.10.510.10">
    <property type="entry name" value="Transferase(Phosphotransferase) domain 1"/>
    <property type="match status" value="1"/>
</dbReference>
<dbReference type="InterPro" id="IPR051681">
    <property type="entry name" value="Ser/Thr_Kinases-Pseudokinases"/>
</dbReference>
<protein>
    <recommendedName>
        <fullName evidence="2">Protein kinase domain-containing protein</fullName>
    </recommendedName>
</protein>
<dbReference type="EMBL" id="KV424004">
    <property type="protein sequence ID" value="KZT54910.1"/>
    <property type="molecule type" value="Genomic_DNA"/>
</dbReference>
<feature type="compositionally biased region" description="Basic residues" evidence="1">
    <location>
        <begin position="192"/>
        <end position="203"/>
    </location>
</feature>
<dbReference type="OrthoDB" id="346907at2759"/>